<reference evidence="2" key="1">
    <citation type="submission" date="2020-11" db="EMBL/GenBank/DDBJ databases">
        <title>Halonatronomonas betainensis gen. nov., sp. nov. a novel haloalkaliphilic representative of the family Halanaerobiacae capable of betaine degradation.</title>
        <authorList>
            <person name="Boltyanskaya Y."/>
            <person name="Kevbrin V."/>
            <person name="Detkova E."/>
            <person name="Grouzdev D.S."/>
            <person name="Koziaeva V."/>
            <person name="Zhilina T."/>
        </authorList>
    </citation>
    <scope>NUCLEOTIDE SEQUENCE</scope>
    <source>
        <strain evidence="2">Z-7014</strain>
    </source>
</reference>
<protein>
    <submittedName>
        <fullName evidence="2">LysR family transcriptional regulator</fullName>
    </submittedName>
</protein>
<dbReference type="Proteomes" id="UP000621436">
    <property type="component" value="Unassembled WGS sequence"/>
</dbReference>
<sequence length="110" mass="12523">MSQYKVNYKIWLEKEDKVFGQGPKEILELIEQTGSLHQAAQKMNMSYSQAWNLIKTLEGRLGFKLISAQAGGKGGGGSSLTEESRKLLKDYSRFIEEAEKSLKELEEKFF</sequence>
<evidence type="ECO:0000313" key="3">
    <source>
        <dbReference type="Proteomes" id="UP000621436"/>
    </source>
</evidence>
<organism evidence="2 3">
    <name type="scientific">Halonatronomonas betaini</name>
    <dbReference type="NCBI Taxonomy" id="2778430"/>
    <lineage>
        <taxon>Bacteria</taxon>
        <taxon>Bacillati</taxon>
        <taxon>Bacillota</taxon>
        <taxon>Clostridia</taxon>
        <taxon>Halanaerobiales</taxon>
        <taxon>Halarsenatibacteraceae</taxon>
        <taxon>Halonatronomonas</taxon>
    </lineage>
</organism>
<dbReference type="InterPro" id="IPR000847">
    <property type="entry name" value="LysR_HTH_N"/>
</dbReference>
<proteinExistence type="predicted"/>
<gene>
    <name evidence="2" type="ORF">I0Q91_13655</name>
</gene>
<dbReference type="InterPro" id="IPR051815">
    <property type="entry name" value="Molybdate_resp_trans_reg"/>
</dbReference>
<comment type="caution">
    <text evidence="2">The sequence shown here is derived from an EMBL/GenBank/DDBJ whole genome shotgun (WGS) entry which is preliminary data.</text>
</comment>
<evidence type="ECO:0000313" key="2">
    <source>
        <dbReference type="EMBL" id="MBF8438133.1"/>
    </source>
</evidence>
<dbReference type="RefSeq" id="WP_270455233.1">
    <property type="nucleotide sequence ID" value="NZ_JADPIE010000010.1"/>
</dbReference>
<dbReference type="PANTHER" id="PTHR30432">
    <property type="entry name" value="TRANSCRIPTIONAL REGULATOR MODE"/>
    <property type="match status" value="1"/>
</dbReference>
<dbReference type="GO" id="GO:0003700">
    <property type="term" value="F:DNA-binding transcription factor activity"/>
    <property type="evidence" value="ECO:0007669"/>
    <property type="project" value="InterPro"/>
</dbReference>
<evidence type="ECO:0000259" key="1">
    <source>
        <dbReference type="Pfam" id="PF00126"/>
    </source>
</evidence>
<keyword evidence="3" id="KW-1185">Reference proteome</keyword>
<accession>A0A931FA08</accession>
<dbReference type="Pfam" id="PF00126">
    <property type="entry name" value="HTH_1"/>
    <property type="match status" value="1"/>
</dbReference>
<dbReference type="EMBL" id="JADPIE010000010">
    <property type="protein sequence ID" value="MBF8438133.1"/>
    <property type="molecule type" value="Genomic_DNA"/>
</dbReference>
<dbReference type="InterPro" id="IPR036390">
    <property type="entry name" value="WH_DNA-bd_sf"/>
</dbReference>
<feature type="domain" description="HTH lysR-type" evidence="1">
    <location>
        <begin position="26"/>
        <end position="83"/>
    </location>
</feature>
<dbReference type="PANTHER" id="PTHR30432:SF1">
    <property type="entry name" value="DNA-BINDING TRANSCRIPTIONAL DUAL REGULATOR MODE"/>
    <property type="match status" value="1"/>
</dbReference>
<dbReference type="SUPFAM" id="SSF46785">
    <property type="entry name" value="Winged helix' DNA-binding domain"/>
    <property type="match status" value="1"/>
</dbReference>
<dbReference type="Gene3D" id="1.10.10.10">
    <property type="entry name" value="Winged helix-like DNA-binding domain superfamily/Winged helix DNA-binding domain"/>
    <property type="match status" value="1"/>
</dbReference>
<dbReference type="InterPro" id="IPR036388">
    <property type="entry name" value="WH-like_DNA-bd_sf"/>
</dbReference>
<name>A0A931FA08_9FIRM</name>
<dbReference type="AlphaFoldDB" id="A0A931FA08"/>